<dbReference type="AlphaFoldDB" id="A0A845A3P7"/>
<evidence type="ECO:0000313" key="2">
    <source>
        <dbReference type="Proteomes" id="UP000460626"/>
    </source>
</evidence>
<dbReference type="Proteomes" id="UP000460626">
    <property type="component" value="Unassembled WGS sequence"/>
</dbReference>
<dbReference type="EMBL" id="WTYH01000001">
    <property type="protein sequence ID" value="MXO93547.1"/>
    <property type="molecule type" value="Genomic_DNA"/>
</dbReference>
<organism evidence="1 2">
    <name type="scientific">Aurantiacibacter arachoides</name>
    <dbReference type="NCBI Taxonomy" id="1850444"/>
    <lineage>
        <taxon>Bacteria</taxon>
        <taxon>Pseudomonadati</taxon>
        <taxon>Pseudomonadota</taxon>
        <taxon>Alphaproteobacteria</taxon>
        <taxon>Sphingomonadales</taxon>
        <taxon>Erythrobacteraceae</taxon>
        <taxon>Aurantiacibacter</taxon>
    </lineage>
</organism>
<evidence type="ECO:0000313" key="1">
    <source>
        <dbReference type="EMBL" id="MXO93547.1"/>
    </source>
</evidence>
<gene>
    <name evidence="1" type="ORF">GRI62_08000</name>
</gene>
<name>A0A845A3P7_9SPHN</name>
<sequence length="214" mass="23252">MHQFVKSAVGATVMVLTAGCEQSGDDTDRAAMPLATQTAGESTRNARLGPIAYTFDNTQLVPTEVTLGIPPGYEAKAFASKLIPVDRAQNLGTEQCRYDAREEPVPCDASRESGLALALLERPIIEYRAAFDDADILPAMLEDVRLDGSEGFTYLAQKPDGSGIQYSFLDVDERTMLLVRYYEGAEPALEEEVSAVLTSIKQSLIARKAEDTPQ</sequence>
<reference evidence="1 2" key="1">
    <citation type="submission" date="2019-12" db="EMBL/GenBank/DDBJ databases">
        <title>Genomic-based taxomic classification of the family Erythrobacteraceae.</title>
        <authorList>
            <person name="Xu L."/>
        </authorList>
    </citation>
    <scope>NUCLEOTIDE SEQUENCE [LARGE SCALE GENOMIC DNA]</scope>
    <source>
        <strain evidence="1 2">RC4-10-4</strain>
    </source>
</reference>
<dbReference type="PROSITE" id="PS51257">
    <property type="entry name" value="PROKAR_LIPOPROTEIN"/>
    <property type="match status" value="1"/>
</dbReference>
<accession>A0A845A3P7</accession>
<proteinExistence type="predicted"/>
<protein>
    <submittedName>
        <fullName evidence="1">Uncharacterized protein</fullName>
    </submittedName>
</protein>
<dbReference type="RefSeq" id="WP_131452811.1">
    <property type="nucleotide sequence ID" value="NZ_BMJK01000001.1"/>
</dbReference>
<dbReference type="OrthoDB" id="7428128at2"/>
<keyword evidence="2" id="KW-1185">Reference proteome</keyword>
<comment type="caution">
    <text evidence="1">The sequence shown here is derived from an EMBL/GenBank/DDBJ whole genome shotgun (WGS) entry which is preliminary data.</text>
</comment>